<dbReference type="InterPro" id="IPR000683">
    <property type="entry name" value="Gfo/Idh/MocA-like_OxRdtase_N"/>
</dbReference>
<dbReference type="GeneID" id="75053429"/>
<dbReference type="SUPFAM" id="SSF51735">
    <property type="entry name" value="NAD(P)-binding Rossmann-fold domains"/>
    <property type="match status" value="1"/>
</dbReference>
<dbReference type="SUPFAM" id="SSF55347">
    <property type="entry name" value="Glyceraldehyde-3-phosphate dehydrogenase-like, C-terminal domain"/>
    <property type="match status" value="1"/>
</dbReference>
<dbReference type="InterPro" id="IPR052515">
    <property type="entry name" value="Gfo/Idh/MocA_Oxidoreductase"/>
</dbReference>
<dbReference type="InterPro" id="IPR055170">
    <property type="entry name" value="GFO_IDH_MocA-like_dom"/>
</dbReference>
<evidence type="ECO:0000313" key="4">
    <source>
        <dbReference type="Proteomes" id="UP000515789"/>
    </source>
</evidence>
<feature type="domain" description="GFO/IDH/MocA-like oxidoreductase" evidence="2">
    <location>
        <begin position="151"/>
        <end position="270"/>
    </location>
</feature>
<dbReference type="AlphaFoldDB" id="A0A7G5N2J6"/>
<name>A0A7G5N2J6_9FIRM</name>
<dbReference type="Gene3D" id="3.30.360.10">
    <property type="entry name" value="Dihydrodipicolinate Reductase, domain 2"/>
    <property type="match status" value="1"/>
</dbReference>
<evidence type="ECO:0000259" key="1">
    <source>
        <dbReference type="Pfam" id="PF01408"/>
    </source>
</evidence>
<dbReference type="PANTHER" id="PTHR43249:SF1">
    <property type="entry name" value="D-GLUCOSIDE 3-DEHYDROGENASE"/>
    <property type="match status" value="1"/>
</dbReference>
<gene>
    <name evidence="3" type="ORF">E5259_27935</name>
</gene>
<dbReference type="Gene3D" id="3.40.50.720">
    <property type="entry name" value="NAD(P)-binding Rossmann-like Domain"/>
    <property type="match status" value="1"/>
</dbReference>
<dbReference type="GO" id="GO:0000166">
    <property type="term" value="F:nucleotide binding"/>
    <property type="evidence" value="ECO:0007669"/>
    <property type="project" value="InterPro"/>
</dbReference>
<accession>A0A7G5N2J6</accession>
<proteinExistence type="predicted"/>
<dbReference type="Pfam" id="PF01408">
    <property type="entry name" value="GFO_IDH_MocA"/>
    <property type="match status" value="1"/>
</dbReference>
<evidence type="ECO:0000313" key="3">
    <source>
        <dbReference type="EMBL" id="QMW81089.1"/>
    </source>
</evidence>
<organism evidence="3 4">
    <name type="scientific">Blautia producta</name>
    <dbReference type="NCBI Taxonomy" id="33035"/>
    <lineage>
        <taxon>Bacteria</taxon>
        <taxon>Bacillati</taxon>
        <taxon>Bacillota</taxon>
        <taxon>Clostridia</taxon>
        <taxon>Lachnospirales</taxon>
        <taxon>Lachnospiraceae</taxon>
        <taxon>Blautia</taxon>
    </lineage>
</organism>
<dbReference type="PANTHER" id="PTHR43249">
    <property type="entry name" value="UDP-N-ACETYL-2-AMINO-2-DEOXY-D-GLUCURONATE OXIDASE"/>
    <property type="match status" value="1"/>
</dbReference>
<reference evidence="3 4" key="1">
    <citation type="submission" date="2019-04" db="EMBL/GenBank/DDBJ databases">
        <authorList>
            <person name="Schori C."/>
            <person name="Ahrens C."/>
        </authorList>
    </citation>
    <scope>NUCLEOTIDE SEQUENCE [LARGE SCALE GENOMIC DNA]</scope>
    <source>
        <strain evidence="3 4">DSM 2950</strain>
    </source>
</reference>
<feature type="domain" description="Gfo/Idh/MocA-like oxidoreductase N-terminal" evidence="1">
    <location>
        <begin position="3"/>
        <end position="143"/>
    </location>
</feature>
<dbReference type="InterPro" id="IPR036291">
    <property type="entry name" value="NAD(P)-bd_dom_sf"/>
</dbReference>
<protein>
    <submittedName>
        <fullName evidence="3">Gfo/Idh/MocA family oxidoreductase</fullName>
    </submittedName>
</protein>
<sequence>MEIKAAILGAGNMGKSHAKRLLESGALVSCVCDRSRTARRTFIDEIQREGVQREELEKEELQKKGIQQRDIQEFEDFDEMLDEGDFDVLFICLPPFAQDHQFERAAERGKHIFIEKPIALNTDTGRRMVKSAEENGIITRVGFHMRQGAAVRKMKELITSGEAGRPVLFHGHYSCNSLHTPWWINVDLCGGQIYEQAIHVYDLCRYLMGEPKFAAGVMGNVCHNHIHNYTVEDVSASFAGFTNGAVAAITANNCEIPGEWVGSFKVVYEKVTAEFRDFNHAVFTYTGESEIRTEIIDSQKDAYLDEVKEFLECVKEKRQTICDIKEGYKSLCYVETVVESAGMDGVKIGLHK</sequence>
<evidence type="ECO:0000259" key="2">
    <source>
        <dbReference type="Pfam" id="PF22725"/>
    </source>
</evidence>
<dbReference type="EMBL" id="CP039126">
    <property type="protein sequence ID" value="QMW81089.1"/>
    <property type="molecule type" value="Genomic_DNA"/>
</dbReference>
<dbReference type="Pfam" id="PF22725">
    <property type="entry name" value="GFO_IDH_MocA_C3"/>
    <property type="match status" value="1"/>
</dbReference>
<dbReference type="Proteomes" id="UP000515789">
    <property type="component" value="Chromosome"/>
</dbReference>
<dbReference type="RefSeq" id="WP_018597142.1">
    <property type="nucleotide sequence ID" value="NZ_AP031416.1"/>
</dbReference>